<keyword evidence="2" id="KW-1185">Reference proteome</keyword>
<accession>A0A133UAR2</accession>
<evidence type="ECO:0000313" key="2">
    <source>
        <dbReference type="Proteomes" id="UP000070163"/>
    </source>
</evidence>
<dbReference type="AlphaFoldDB" id="A0A133UAR2"/>
<sequence length="60" mass="7125">MLLSRGIVRGTGIIFVPDFFGQDFGFFDSSVDRFFLMMVTSVVSESVWFREYLLFRESWR</sequence>
<dbReference type="Proteomes" id="UP000070163">
    <property type="component" value="Unassembled WGS sequence"/>
</dbReference>
<evidence type="ECO:0000313" key="1">
    <source>
        <dbReference type="EMBL" id="KXA91274.1"/>
    </source>
</evidence>
<protein>
    <submittedName>
        <fullName evidence="1">Uncharacterized protein</fullName>
    </submittedName>
</protein>
<name>A0A133UAR2_9EURY</name>
<gene>
    <name evidence="1" type="ORF">AKJ57_01770</name>
</gene>
<proteinExistence type="predicted"/>
<dbReference type="EMBL" id="LHXJ01000014">
    <property type="protein sequence ID" value="KXA91274.1"/>
    <property type="molecule type" value="Genomic_DNA"/>
</dbReference>
<reference evidence="1 2" key="1">
    <citation type="journal article" date="2016" name="Sci. Rep.">
        <title>Metabolic traits of an uncultured archaeal lineage -MSBL1- from brine pools of the Red Sea.</title>
        <authorList>
            <person name="Mwirichia R."/>
            <person name="Alam I."/>
            <person name="Rashid M."/>
            <person name="Vinu M."/>
            <person name="Ba-Alawi W."/>
            <person name="Anthony Kamau A."/>
            <person name="Kamanda Ngugi D."/>
            <person name="Goker M."/>
            <person name="Klenk H.P."/>
            <person name="Bajic V."/>
            <person name="Stingl U."/>
        </authorList>
    </citation>
    <scope>NUCLEOTIDE SEQUENCE [LARGE SCALE GENOMIC DNA]</scope>
    <source>
        <strain evidence="1">SCGC-AAA259A05</strain>
    </source>
</reference>
<organism evidence="1 2">
    <name type="scientific">candidate division MSBL1 archaeon SCGC-AAA259A05</name>
    <dbReference type="NCBI Taxonomy" id="1698259"/>
    <lineage>
        <taxon>Archaea</taxon>
        <taxon>Methanobacteriati</taxon>
        <taxon>Methanobacteriota</taxon>
        <taxon>candidate division MSBL1</taxon>
    </lineage>
</organism>
<comment type="caution">
    <text evidence="1">The sequence shown here is derived from an EMBL/GenBank/DDBJ whole genome shotgun (WGS) entry which is preliminary data.</text>
</comment>